<dbReference type="EMBL" id="GG682245">
    <property type="protein sequence ID" value="EER03323.1"/>
    <property type="molecule type" value="Genomic_DNA"/>
</dbReference>
<dbReference type="AlphaFoldDB" id="C5LIY8"/>
<dbReference type="GeneID" id="9047410"/>
<evidence type="ECO:0000313" key="1">
    <source>
        <dbReference type="EMBL" id="EER03323.1"/>
    </source>
</evidence>
<dbReference type="RefSeq" id="XP_002771507.1">
    <property type="nucleotide sequence ID" value="XM_002771461.1"/>
</dbReference>
<dbReference type="Proteomes" id="UP000007800">
    <property type="component" value="Unassembled WGS sequence"/>
</dbReference>
<gene>
    <name evidence="1" type="ORF">Pmar_PMAR000560</name>
</gene>
<keyword evidence="2" id="KW-1185">Reference proteome</keyword>
<organism evidence="2">
    <name type="scientific">Perkinsus marinus (strain ATCC 50983 / TXsc)</name>
    <dbReference type="NCBI Taxonomy" id="423536"/>
    <lineage>
        <taxon>Eukaryota</taxon>
        <taxon>Sar</taxon>
        <taxon>Alveolata</taxon>
        <taxon>Perkinsozoa</taxon>
        <taxon>Perkinsea</taxon>
        <taxon>Perkinsida</taxon>
        <taxon>Perkinsidae</taxon>
        <taxon>Perkinsus</taxon>
    </lineage>
</organism>
<name>C5LIY8_PERM5</name>
<dbReference type="InParanoid" id="C5LIY8"/>
<reference evidence="1 2" key="1">
    <citation type="submission" date="2008-07" db="EMBL/GenBank/DDBJ databases">
        <authorList>
            <person name="El-Sayed N."/>
            <person name="Caler E."/>
            <person name="Inman J."/>
            <person name="Amedeo P."/>
            <person name="Hass B."/>
            <person name="Wortman J."/>
        </authorList>
    </citation>
    <scope>NUCLEOTIDE SEQUENCE [LARGE SCALE GENOMIC DNA]</scope>
    <source>
        <strain evidence="2">ATCC 50983 / TXsc</strain>
    </source>
</reference>
<accession>C5LIY8</accession>
<sequence>MGSDGEPDLGLDQGLLTCAVSEKHDGKAMYRRAESSVVETVERHRPFGCGCSRLLTPSIADYSQSSCDNRGGKIQTQRCFCLIVSPSSSNVCLAILKLLHRWITRPLPFHMSLVDVGTRFPHMLLKSGGIILTKFEVARLPTAITIVVGIWSLDHILPRTETTC</sequence>
<protein>
    <submittedName>
        <fullName evidence="1">Uncharacterized protein</fullName>
    </submittedName>
</protein>
<evidence type="ECO:0000313" key="2">
    <source>
        <dbReference type="Proteomes" id="UP000007800"/>
    </source>
</evidence>
<proteinExistence type="predicted"/>